<dbReference type="RefSeq" id="WP_006599457.1">
    <property type="nucleotide sequence ID" value="NZ_GL622359.1"/>
</dbReference>
<dbReference type="Pfam" id="PF06050">
    <property type="entry name" value="HGD-D"/>
    <property type="match status" value="1"/>
</dbReference>
<dbReference type="eggNOG" id="COG1775">
    <property type="taxonomic scope" value="Bacteria"/>
</dbReference>
<evidence type="ECO:0000256" key="5">
    <source>
        <dbReference type="ARBA" id="ARBA00023014"/>
    </source>
</evidence>
<dbReference type="HOGENOM" id="CLU_053697_0_0_9"/>
<dbReference type="OrthoDB" id="355459at2"/>
<keyword evidence="3" id="KW-0479">Metal-binding</keyword>
<evidence type="ECO:0000313" key="6">
    <source>
        <dbReference type="EMBL" id="EFV00870.1"/>
    </source>
</evidence>
<dbReference type="PANTHER" id="PTHR30548:SF5">
    <property type="entry name" value="SUBUNIT OF OXYGEN-SENSITIVE 2-HYDROXYISOCAPROYL-COA DEHYDRATASE"/>
    <property type="match status" value="1"/>
</dbReference>
<evidence type="ECO:0000313" key="7">
    <source>
        <dbReference type="Proteomes" id="UP000004754"/>
    </source>
</evidence>
<dbReference type="GO" id="GO:0016836">
    <property type="term" value="F:hydro-lyase activity"/>
    <property type="evidence" value="ECO:0007669"/>
    <property type="project" value="UniProtKB-ARBA"/>
</dbReference>
<evidence type="ECO:0000256" key="3">
    <source>
        <dbReference type="ARBA" id="ARBA00022723"/>
    </source>
</evidence>
<evidence type="ECO:0000256" key="4">
    <source>
        <dbReference type="ARBA" id="ARBA00023004"/>
    </source>
</evidence>
<proteinExistence type="inferred from homology"/>
<evidence type="ECO:0000256" key="1">
    <source>
        <dbReference type="ARBA" id="ARBA00001966"/>
    </source>
</evidence>
<comment type="cofactor">
    <cofactor evidence="1">
        <name>[4Fe-4S] cluster</name>
        <dbReference type="ChEBI" id="CHEBI:49883"/>
    </cofactor>
</comment>
<name>E6MJ50_9FIRM</name>
<dbReference type="EMBL" id="AEQN01000026">
    <property type="protein sequence ID" value="EFV00870.1"/>
    <property type="molecule type" value="Genomic_DNA"/>
</dbReference>
<dbReference type="GO" id="GO:0051536">
    <property type="term" value="F:iron-sulfur cluster binding"/>
    <property type="evidence" value="ECO:0007669"/>
    <property type="project" value="UniProtKB-KW"/>
</dbReference>
<organism evidence="6 7">
    <name type="scientific">Pseudoramibacter alactolyticus ATCC 23263</name>
    <dbReference type="NCBI Taxonomy" id="887929"/>
    <lineage>
        <taxon>Bacteria</taxon>
        <taxon>Bacillati</taxon>
        <taxon>Bacillota</taxon>
        <taxon>Clostridia</taxon>
        <taxon>Eubacteriales</taxon>
        <taxon>Eubacteriaceae</taxon>
        <taxon>Pseudoramibacter</taxon>
    </lineage>
</organism>
<dbReference type="PANTHER" id="PTHR30548">
    <property type="entry name" value="2-HYDROXYGLUTARYL-COA DEHYDRATASE, D-COMPONENT-RELATED"/>
    <property type="match status" value="1"/>
</dbReference>
<comment type="caution">
    <text evidence="6">The sequence shown here is derived from an EMBL/GenBank/DDBJ whole genome shotgun (WGS) entry which is preliminary data.</text>
</comment>
<comment type="similarity">
    <text evidence="2">Belongs to the FldB/FldC dehydratase alpha/beta subunit family.</text>
</comment>
<reference evidence="6 7" key="1">
    <citation type="submission" date="2010-12" db="EMBL/GenBank/DDBJ databases">
        <authorList>
            <person name="Muzny D."/>
            <person name="Qin X."/>
            <person name="Deng J."/>
            <person name="Jiang H."/>
            <person name="Liu Y."/>
            <person name="Qu J."/>
            <person name="Song X.-Z."/>
            <person name="Zhang L."/>
            <person name="Thornton R."/>
            <person name="Coyle M."/>
            <person name="Francisco L."/>
            <person name="Jackson L."/>
            <person name="Javaid M."/>
            <person name="Korchina V."/>
            <person name="Kovar C."/>
            <person name="Mata R."/>
            <person name="Mathew T."/>
            <person name="Ngo R."/>
            <person name="Nguyen L."/>
            <person name="Nguyen N."/>
            <person name="Okwuonu G."/>
            <person name="Ongeri F."/>
            <person name="Pham C."/>
            <person name="Simmons D."/>
            <person name="Wilczek-Boney K."/>
            <person name="Hale W."/>
            <person name="Jakkamsetti A."/>
            <person name="Pham P."/>
            <person name="Ruth R."/>
            <person name="San Lucas F."/>
            <person name="Warren J."/>
            <person name="Zhang J."/>
            <person name="Zhao Z."/>
            <person name="Zhou C."/>
            <person name="Zhu D."/>
            <person name="Lee S."/>
            <person name="Bess C."/>
            <person name="Blankenburg K."/>
            <person name="Forbes L."/>
            <person name="Fu Q."/>
            <person name="Gubbala S."/>
            <person name="Hirani K."/>
            <person name="Jayaseelan J.C."/>
            <person name="Lara F."/>
            <person name="Munidasa M."/>
            <person name="Palculict T."/>
            <person name="Patil S."/>
            <person name="Pu L.-L."/>
            <person name="Saada N."/>
            <person name="Tang L."/>
            <person name="Weissenberger G."/>
            <person name="Zhu Y."/>
            <person name="Hemphill L."/>
            <person name="Shang Y."/>
            <person name="Youmans B."/>
            <person name="Ayvaz T."/>
            <person name="Ross M."/>
            <person name="Santibanez J."/>
            <person name="Aqrawi P."/>
            <person name="Gross S."/>
            <person name="Joshi V."/>
            <person name="Fowler G."/>
            <person name="Nazareth L."/>
            <person name="Reid J."/>
            <person name="Worley K."/>
            <person name="Petrosino J."/>
            <person name="Highlander S."/>
            <person name="Gibbs R."/>
        </authorList>
    </citation>
    <scope>NUCLEOTIDE SEQUENCE [LARGE SCALE GENOMIC DNA]</scope>
    <source>
        <strain evidence="6 7">ATCC 23263</strain>
    </source>
</reference>
<dbReference type="Gene3D" id="3.40.50.11900">
    <property type="match status" value="1"/>
</dbReference>
<dbReference type="Gene3D" id="3.40.50.11890">
    <property type="match status" value="1"/>
</dbReference>
<keyword evidence="7" id="KW-1185">Reference proteome</keyword>
<dbReference type="Proteomes" id="UP000004754">
    <property type="component" value="Unassembled WGS sequence"/>
</dbReference>
<dbReference type="GO" id="GO:0046872">
    <property type="term" value="F:metal ion binding"/>
    <property type="evidence" value="ECO:0007669"/>
    <property type="project" value="UniProtKB-KW"/>
</dbReference>
<accession>E6MJ50</accession>
<protein>
    <submittedName>
        <fullName evidence="6">2-hydroxyglutaryl-CoA dehydratase, D-component</fullName>
    </submittedName>
</protein>
<keyword evidence="5" id="KW-0411">Iron-sulfur</keyword>
<sequence length="372" mass="41505">MKALLERVQTVADHPIDAINQYVDQGKKAMGMVLPIGPMELVEAAGMMPVGVWGDYGVTLDLSKQYFPAFAASVAMVTMEYALNGTYDKLSGMICPGLTDTLICLGQNLEAGVKAFPTLFLAYPQNRFLECGHEFMASELQKLQGRLEAISGQKVTEEALSAAIDLYNEHRSEMREFSDLAAKHANTITNIDRSNVYKSVWYMPRAEHLEIVKAINEKLRAMPKETYDGKKVVVTGLQFDDNNVLGFMEENHLRIVGDLVGHDSVQYNQDVPDDKSGIERLARYWQKLEGFSVAYDPKKLRGKLVAKLAKERGATGAIFAVMKFSDDEEYDMPICMKDIKAGGIIAVSFEFDQQESASEQIKTRIQTFAEIL</sequence>
<dbReference type="Gene3D" id="1.20.1270.370">
    <property type="match status" value="1"/>
</dbReference>
<gene>
    <name evidence="6" type="ORF">HMP0721_2035</name>
</gene>
<dbReference type="STRING" id="887929.HMP0721_2035"/>
<dbReference type="InterPro" id="IPR010327">
    <property type="entry name" value="FldB/FldC_alpha/beta"/>
</dbReference>
<keyword evidence="4" id="KW-0408">Iron</keyword>
<evidence type="ECO:0000256" key="2">
    <source>
        <dbReference type="ARBA" id="ARBA00005806"/>
    </source>
</evidence>
<dbReference type="AlphaFoldDB" id="E6MJ50"/>